<evidence type="ECO:0000256" key="1">
    <source>
        <dbReference type="SAM" id="Phobius"/>
    </source>
</evidence>
<sequence length="35" mass="3972">MSSDSLLLFFMVLIVLSCVPGLILLKAIVDWLKRH</sequence>
<reference evidence="3" key="1">
    <citation type="submission" date="2024-03" db="EMBL/GenBank/DDBJ databases">
        <title>Diverse circular DNA viruses in blood, oral, and fecal samples of captive lemurs.</title>
        <authorList>
            <person name="Paietta E.N."/>
            <person name="Kraberger S."/>
            <person name="Lund M.C."/>
            <person name="Custer J.M."/>
            <person name="Vargas K.M."/>
            <person name="Ehmke E.E."/>
            <person name="Yoder A.D."/>
            <person name="Varsani A."/>
        </authorList>
    </citation>
    <scope>NUCLEOTIDE SEQUENCE</scope>
    <source>
        <strain evidence="2">Duke_21_67</strain>
        <strain evidence="3">Duke_25FS_94</strain>
        <strain evidence="4">Duke_29_39</strain>
    </source>
</reference>
<organism evidence="3">
    <name type="scientific">Dulem virus 195</name>
    <dbReference type="NCBI Taxonomy" id="3145672"/>
    <lineage>
        <taxon>Viruses</taxon>
        <taxon>Monodnaviria</taxon>
        <taxon>Sangervirae</taxon>
        <taxon>Phixviricota</taxon>
        <taxon>Malgrandaviricetes</taxon>
        <taxon>Petitvirales</taxon>
        <taxon>Microviridae</taxon>
        <taxon>Microvirus</taxon>
    </lineage>
</organism>
<evidence type="ECO:0000313" key="2">
    <source>
        <dbReference type="EMBL" id="XCD03986.1"/>
    </source>
</evidence>
<keyword evidence="1" id="KW-0812">Transmembrane</keyword>
<keyword evidence="1" id="KW-0472">Membrane</keyword>
<proteinExistence type="predicted"/>
<name>A0AAU8B4B4_9VIRU</name>
<keyword evidence="1" id="KW-1133">Transmembrane helix</keyword>
<evidence type="ECO:0000313" key="3">
    <source>
        <dbReference type="EMBL" id="XCD06395.1"/>
    </source>
</evidence>
<evidence type="ECO:0000313" key="4">
    <source>
        <dbReference type="EMBL" id="XCD08168.1"/>
    </source>
</evidence>
<accession>A0AAU8B4B4</accession>
<feature type="transmembrane region" description="Helical" evidence="1">
    <location>
        <begin position="6"/>
        <end position="29"/>
    </location>
</feature>
<protein>
    <submittedName>
        <fullName evidence="3">Uncharacterized protein</fullName>
    </submittedName>
</protein>
<dbReference type="EMBL" id="PP511409">
    <property type="protein sequence ID" value="XCD03986.1"/>
    <property type="molecule type" value="Genomic_DNA"/>
</dbReference>
<dbReference type="EMBL" id="PP511666">
    <property type="protein sequence ID" value="XCD06395.1"/>
    <property type="molecule type" value="Genomic_DNA"/>
</dbReference>
<dbReference type="EMBL" id="PP511865">
    <property type="protein sequence ID" value="XCD08168.1"/>
    <property type="molecule type" value="Genomic_DNA"/>
</dbReference>